<name>A0A1L8H6A7_XENLA</name>
<reference evidence="1" key="1">
    <citation type="submission" date="2024-06" db="UniProtKB">
        <authorList>
            <consortium name="RefSeq"/>
        </authorList>
    </citation>
    <scope>NUCLEOTIDE SEQUENCE [LARGE SCALE GENOMIC DNA]</scope>
    <source>
        <strain evidence="1">J_2021</strain>
    </source>
</reference>
<organism evidence="1 2">
    <name type="scientific">Xenopus laevis</name>
    <name type="common">African clawed frog</name>
    <dbReference type="NCBI Taxonomy" id="8355"/>
    <lineage>
        <taxon>Eukaryota</taxon>
        <taxon>Metazoa</taxon>
        <taxon>Chordata</taxon>
        <taxon>Craniata</taxon>
        <taxon>Vertebrata</taxon>
        <taxon>Euteleostomi</taxon>
        <taxon>Amphibia</taxon>
        <taxon>Batrachia</taxon>
        <taxon>Anura</taxon>
        <taxon>Pipoidea</taxon>
        <taxon>Pipidae</taxon>
        <taxon>Xenopodinae</taxon>
        <taxon>Xenopus</taxon>
        <taxon>Xenopus</taxon>
    </lineage>
</organism>
<evidence type="ECO:0000313" key="1">
    <source>
        <dbReference type="Proteomes" id="UP000186698"/>
    </source>
</evidence>
<reference evidence="2" key="2">
    <citation type="submission" date="2025-08" db="UniProtKB">
        <authorList>
            <consortium name="RefSeq"/>
        </authorList>
    </citation>
    <scope>IDENTIFICATION</scope>
    <source>
        <strain evidence="2">J_2021</strain>
        <tissue evidence="2">Erythrocytes</tissue>
    </source>
</reference>
<dbReference type="KEGG" id="xla:108709394"/>
<sequence length="301" mass="32840">MALMERKAFYSIFVSVMVLLWGVMAENVTITALGNTTSTTQGAFVNVTSTEYISSAHPTISTLVATNASSNVSSPGHEKTTTFSNLFTSTRSTENSPSENGSLSITTIATFLSTINVSVTSYTGGTSHLTLNTTHPGQVNTTLQDNTQAVTSSEWASGNSTYTLQDGKISNLKDSETILTSIFSTILGIVALAIIVFIFRKYKKRRSQYLHQPLDEYPYDSADRYSAPDDTLVISGGLYDGPRIYNPNMTALEEEDSQPDYVPFNSRPGQFILEFLPGDKEMNPSFSGSTLDTYNSLQRIV</sequence>
<evidence type="ECO:0000313" key="2">
    <source>
        <dbReference type="RefSeq" id="XP_018104666.1"/>
    </source>
</evidence>
<dbReference type="GeneID" id="108709394"/>
<accession>A0A1L8H6A7</accession>
<dbReference type="OMA" id="RVYNPNM"/>
<dbReference type="AlphaFoldDB" id="A0A1L8H6A7"/>
<keyword evidence="1" id="KW-1185">Reference proteome</keyword>
<dbReference type="PaxDb" id="8355-A0A1L8H6A7"/>
<dbReference type="Proteomes" id="UP000186698">
    <property type="component" value="Chromosome 2S"/>
</dbReference>
<proteinExistence type="predicted"/>
<protein>
    <submittedName>
        <fullName evidence="2">Uncharacterized protein LOC108709394</fullName>
    </submittedName>
</protein>
<gene>
    <name evidence="2" type="primary">LOC108709394</name>
</gene>
<dbReference type="Bgee" id="108709394">
    <property type="expression patterns" value="Expressed in intestine and 4 other cell types or tissues"/>
</dbReference>
<dbReference type="OrthoDB" id="9909389at2759"/>
<dbReference type="RefSeq" id="XP_018104666.1">
    <property type="nucleotide sequence ID" value="XM_018249177.2"/>
</dbReference>
<dbReference type="STRING" id="8355.A0A1L8H6A7"/>